<keyword evidence="3" id="KW-1185">Reference proteome</keyword>
<evidence type="ECO:0000313" key="2">
    <source>
        <dbReference type="EMBL" id="RFU29385.1"/>
    </source>
</evidence>
<dbReference type="Proteomes" id="UP000258309">
    <property type="component" value="Unassembled WGS sequence"/>
</dbReference>
<sequence>MFNYKVKYGFLTTYDQTMFFKQEQHPKEKDKWVLWHSDVISHSTKSTEVGNNHAKEPRSYHGKVSVRECFLFLGKKIAANDFTAKYPEKPGDWYGHIQDRTTYDPEDYISDGPKPPAGSGGERTGSPLSAAVSQGTSRDRSISRQDATNRPSTRSQAKIEEELVARTRELNISGRSQREPSPQPRIVTVFYDSKQKMWGYKDAKGKMIFVKLQEREGRYFFHVGEILFEAKKDSSGRPRK</sequence>
<proteinExistence type="predicted"/>
<organism evidence="2 3">
    <name type="scientific">Scytalidium lignicola</name>
    <name type="common">Hyphomycete</name>
    <dbReference type="NCBI Taxonomy" id="5539"/>
    <lineage>
        <taxon>Eukaryota</taxon>
        <taxon>Fungi</taxon>
        <taxon>Dikarya</taxon>
        <taxon>Ascomycota</taxon>
        <taxon>Pezizomycotina</taxon>
        <taxon>Leotiomycetes</taxon>
        <taxon>Leotiomycetes incertae sedis</taxon>
        <taxon>Scytalidium</taxon>
    </lineage>
</organism>
<comment type="caution">
    <text evidence="2">The sequence shown here is derived from an EMBL/GenBank/DDBJ whole genome shotgun (WGS) entry which is preliminary data.</text>
</comment>
<feature type="non-terminal residue" evidence="2">
    <location>
        <position position="1"/>
    </location>
</feature>
<name>A0A3E2H7K8_SCYLI</name>
<feature type="compositionally biased region" description="Basic and acidic residues" evidence="1">
    <location>
        <begin position="89"/>
        <end position="103"/>
    </location>
</feature>
<reference evidence="2 3" key="1">
    <citation type="submission" date="2018-05" db="EMBL/GenBank/DDBJ databases">
        <title>Draft genome sequence of Scytalidium lignicola DSM 105466, a ubiquitous saprotrophic fungus.</title>
        <authorList>
            <person name="Buettner E."/>
            <person name="Gebauer A.M."/>
            <person name="Hofrichter M."/>
            <person name="Liers C."/>
            <person name="Kellner H."/>
        </authorList>
    </citation>
    <scope>NUCLEOTIDE SEQUENCE [LARGE SCALE GENOMIC DNA]</scope>
    <source>
        <strain evidence="2 3">DSM 105466</strain>
    </source>
</reference>
<protein>
    <submittedName>
        <fullName evidence="2">Uncharacterized protein</fullName>
    </submittedName>
</protein>
<dbReference type="AlphaFoldDB" id="A0A3E2H7K8"/>
<accession>A0A3E2H7K8</accession>
<feature type="non-terminal residue" evidence="2">
    <location>
        <position position="240"/>
    </location>
</feature>
<dbReference type="OrthoDB" id="3796275at2759"/>
<gene>
    <name evidence="2" type="ORF">B7463_g6962</name>
</gene>
<evidence type="ECO:0000313" key="3">
    <source>
        <dbReference type="Proteomes" id="UP000258309"/>
    </source>
</evidence>
<evidence type="ECO:0000256" key="1">
    <source>
        <dbReference type="SAM" id="MobiDB-lite"/>
    </source>
</evidence>
<dbReference type="EMBL" id="NCSJ02000130">
    <property type="protein sequence ID" value="RFU29385.1"/>
    <property type="molecule type" value="Genomic_DNA"/>
</dbReference>
<feature type="compositionally biased region" description="Polar residues" evidence="1">
    <location>
        <begin position="144"/>
        <end position="156"/>
    </location>
</feature>
<feature type="region of interest" description="Disordered" evidence="1">
    <location>
        <begin position="89"/>
        <end position="158"/>
    </location>
</feature>